<feature type="domain" description="Reverse transcriptase Ty1/copia-type" evidence="2">
    <location>
        <begin position="10"/>
        <end position="87"/>
    </location>
</feature>
<dbReference type="CDD" id="cd09272">
    <property type="entry name" value="RNase_HI_RT_Ty1"/>
    <property type="match status" value="1"/>
</dbReference>
<organism evidence="3 4">
    <name type="scientific">Sesamum indicum</name>
    <name type="common">Oriental sesame</name>
    <name type="synonym">Sesamum orientale</name>
    <dbReference type="NCBI Taxonomy" id="4182"/>
    <lineage>
        <taxon>Eukaryota</taxon>
        <taxon>Viridiplantae</taxon>
        <taxon>Streptophyta</taxon>
        <taxon>Embryophyta</taxon>
        <taxon>Tracheophyta</taxon>
        <taxon>Spermatophyta</taxon>
        <taxon>Magnoliopsida</taxon>
        <taxon>eudicotyledons</taxon>
        <taxon>Gunneridae</taxon>
        <taxon>Pentapetalae</taxon>
        <taxon>asterids</taxon>
        <taxon>lamiids</taxon>
        <taxon>Lamiales</taxon>
        <taxon>Pedaliaceae</taxon>
        <taxon>Sesamum</taxon>
    </lineage>
</organism>
<reference evidence="4" key="1">
    <citation type="submission" date="2025-08" db="UniProtKB">
        <authorList>
            <consortium name="RefSeq"/>
        </authorList>
    </citation>
    <scope>IDENTIFICATION</scope>
</reference>
<evidence type="ECO:0000256" key="1">
    <source>
        <dbReference type="SAM" id="SignalP"/>
    </source>
</evidence>
<dbReference type="InterPro" id="IPR013103">
    <property type="entry name" value="RVT_2"/>
</dbReference>
<evidence type="ECO:0000259" key="2">
    <source>
        <dbReference type="Pfam" id="PF07727"/>
    </source>
</evidence>
<dbReference type="SUPFAM" id="SSF56672">
    <property type="entry name" value="DNA/RNA polymerases"/>
    <property type="match status" value="1"/>
</dbReference>
<sequence length="235" mass="26401">MTNAGFFCLLIYVDDVLLAGPYEKTIAAFKEKLHNLFTIKNLGKARFFLGLEIGRSDAGMIITQSKYMKEIIVDTGLAQAKAVNTPLPAGLQLRASIGQQLANPEPYRKLLGRLLYLGFTRADICHIGLLARKDEGFNWILYISREELNILENQEANDNDLRIKAPTPISFSCDNQAALYIAANSVIHERTKHIEIDCHLVRNKYKEGFIAPKHIASKEQPTFSQDYCQVPDSCP</sequence>
<accession>A0A6I9T5L8</accession>
<evidence type="ECO:0000313" key="3">
    <source>
        <dbReference type="Proteomes" id="UP000504604"/>
    </source>
</evidence>
<keyword evidence="3" id="KW-1185">Reference proteome</keyword>
<dbReference type="KEGG" id="sind:105162780"/>
<feature type="signal peptide" evidence="1">
    <location>
        <begin position="1"/>
        <end position="19"/>
    </location>
</feature>
<keyword evidence="1" id="KW-0732">Signal</keyword>
<dbReference type="Pfam" id="PF07727">
    <property type="entry name" value="RVT_2"/>
    <property type="match status" value="1"/>
</dbReference>
<gene>
    <name evidence="4" type="primary">LOC105162780</name>
</gene>
<dbReference type="AlphaFoldDB" id="A0A6I9T5L8"/>
<name>A0A6I9T5L8_SESIN</name>
<dbReference type="InterPro" id="IPR043502">
    <property type="entry name" value="DNA/RNA_pol_sf"/>
</dbReference>
<protein>
    <submittedName>
        <fullName evidence="4">Uncharacterized protein LOC105162780</fullName>
    </submittedName>
</protein>
<dbReference type="InParanoid" id="A0A6I9T5L8"/>
<evidence type="ECO:0000313" key="4">
    <source>
        <dbReference type="RefSeq" id="XP_011079202.1"/>
    </source>
</evidence>
<dbReference type="OrthoDB" id="128382at2759"/>
<dbReference type="RefSeq" id="XP_011079202.1">
    <property type="nucleotide sequence ID" value="XM_011080900.1"/>
</dbReference>
<feature type="chain" id="PRO_5026690317" evidence="1">
    <location>
        <begin position="20"/>
        <end position="235"/>
    </location>
</feature>
<proteinExistence type="predicted"/>
<dbReference type="GeneID" id="105162780"/>
<dbReference type="PANTHER" id="PTHR11439:SF470">
    <property type="entry name" value="CYSTEINE-RICH RLK (RECEPTOR-LIKE PROTEIN KINASE) 8"/>
    <property type="match status" value="1"/>
</dbReference>
<dbReference type="Proteomes" id="UP000504604">
    <property type="component" value="Linkage group LG5"/>
</dbReference>
<dbReference type="PANTHER" id="PTHR11439">
    <property type="entry name" value="GAG-POL-RELATED RETROTRANSPOSON"/>
    <property type="match status" value="1"/>
</dbReference>